<protein>
    <recommendedName>
        <fullName evidence="3">DUF3800 domain-containing protein</fullName>
    </recommendedName>
</protein>
<dbReference type="Proteomes" id="UP001550210">
    <property type="component" value="Unassembled WGS sequence"/>
</dbReference>
<proteinExistence type="predicted"/>
<evidence type="ECO:0000313" key="1">
    <source>
        <dbReference type="EMBL" id="MET9847851.1"/>
    </source>
</evidence>
<gene>
    <name evidence="1" type="ORF">ABZZ21_25545</name>
</gene>
<dbReference type="RefSeq" id="WP_355399343.1">
    <property type="nucleotide sequence ID" value="NZ_JBEXPZ010000034.1"/>
</dbReference>
<name>A0ABV2V209_9ACTN</name>
<reference evidence="1 2" key="1">
    <citation type="submission" date="2024-06" db="EMBL/GenBank/DDBJ databases">
        <title>The Natural Products Discovery Center: Release of the First 8490 Sequenced Strains for Exploring Actinobacteria Biosynthetic Diversity.</title>
        <authorList>
            <person name="Kalkreuter E."/>
            <person name="Kautsar S.A."/>
            <person name="Yang D."/>
            <person name="Bader C.D."/>
            <person name="Teijaro C.N."/>
            <person name="Fluegel L."/>
            <person name="Davis C.M."/>
            <person name="Simpson J.R."/>
            <person name="Lauterbach L."/>
            <person name="Steele A.D."/>
            <person name="Gui C."/>
            <person name="Meng S."/>
            <person name="Li G."/>
            <person name="Viehrig K."/>
            <person name="Ye F."/>
            <person name="Su P."/>
            <person name="Kiefer A.F."/>
            <person name="Nichols A."/>
            <person name="Cepeda A.J."/>
            <person name="Yan W."/>
            <person name="Fan B."/>
            <person name="Jiang Y."/>
            <person name="Adhikari A."/>
            <person name="Zheng C.-J."/>
            <person name="Schuster L."/>
            <person name="Cowan T.M."/>
            <person name="Smanski M.J."/>
            <person name="Chevrette M.G."/>
            <person name="De Carvalho L.P.S."/>
            <person name="Shen B."/>
        </authorList>
    </citation>
    <scope>NUCLEOTIDE SEQUENCE [LARGE SCALE GENOMIC DNA]</scope>
    <source>
        <strain evidence="1 2">NPDC006434</strain>
    </source>
</reference>
<evidence type="ECO:0008006" key="3">
    <source>
        <dbReference type="Google" id="ProtNLM"/>
    </source>
</evidence>
<comment type="caution">
    <text evidence="1">The sequence shown here is derived from an EMBL/GenBank/DDBJ whole genome shotgun (WGS) entry which is preliminary data.</text>
</comment>
<keyword evidence="2" id="KW-1185">Reference proteome</keyword>
<accession>A0ABV2V209</accession>
<evidence type="ECO:0000313" key="2">
    <source>
        <dbReference type="Proteomes" id="UP001550210"/>
    </source>
</evidence>
<dbReference type="EMBL" id="JBEXPZ010000034">
    <property type="protein sequence ID" value="MET9847851.1"/>
    <property type="molecule type" value="Genomic_DNA"/>
</dbReference>
<sequence length="223" mass="25578">MTSYLIYTDDSGDSISSFYTALLVPIDNWSKVLRQWLKFRKWLYTKHEVPADYELHTYQWLKGQGEPVPGDPSHLANTSQGLRREIAEKALKQISVLERNQVRLLTCETPGAIKADAYTALISALDAELEKEQAWGVVVVDGGKDNLPDPHVRAAHRALKLDTRRIIEDGWLQPAQASQLVQMADLAVHCAYQAARQKPSRRFMWEWYLQYLHPMELTCRCPE</sequence>
<organism evidence="1 2">
    <name type="scientific">Streptomyces ossamyceticus</name>
    <dbReference type="NCBI Taxonomy" id="249581"/>
    <lineage>
        <taxon>Bacteria</taxon>
        <taxon>Bacillati</taxon>
        <taxon>Actinomycetota</taxon>
        <taxon>Actinomycetes</taxon>
        <taxon>Kitasatosporales</taxon>
        <taxon>Streptomycetaceae</taxon>
        <taxon>Streptomyces</taxon>
    </lineage>
</organism>